<name>A0A6J6P1W8_9ZZZZ</name>
<dbReference type="Pfam" id="PF06013">
    <property type="entry name" value="WXG100"/>
    <property type="match status" value="1"/>
</dbReference>
<gene>
    <name evidence="1" type="ORF">UFOPK2373_00863</name>
</gene>
<proteinExistence type="predicted"/>
<dbReference type="InterPro" id="IPR010310">
    <property type="entry name" value="T7SS_ESAT-6-like"/>
</dbReference>
<dbReference type="EMBL" id="CAEZXL010000160">
    <property type="protein sequence ID" value="CAB4692292.1"/>
    <property type="molecule type" value="Genomic_DNA"/>
</dbReference>
<accession>A0A6J6P1W8</accession>
<dbReference type="SUPFAM" id="SSF140453">
    <property type="entry name" value="EsxAB dimer-like"/>
    <property type="match status" value="1"/>
</dbReference>
<dbReference type="AlphaFoldDB" id="A0A6J6P1W8"/>
<dbReference type="Gene3D" id="1.10.287.1060">
    <property type="entry name" value="ESAT-6-like"/>
    <property type="match status" value="1"/>
</dbReference>
<evidence type="ECO:0000313" key="1">
    <source>
        <dbReference type="EMBL" id="CAB4692292.1"/>
    </source>
</evidence>
<organism evidence="1">
    <name type="scientific">freshwater metagenome</name>
    <dbReference type="NCBI Taxonomy" id="449393"/>
    <lineage>
        <taxon>unclassified sequences</taxon>
        <taxon>metagenomes</taxon>
        <taxon>ecological metagenomes</taxon>
    </lineage>
</organism>
<dbReference type="NCBIfam" id="TIGR03930">
    <property type="entry name" value="WXG100_ESAT6"/>
    <property type="match status" value="1"/>
</dbReference>
<sequence length="96" mass="10448">MAQIQVDSEHVLAANSTIQATIAKLQAEVDGLHVQLVGLQDVWRGSAASSFQELVTRWKVTATTVDTQLGELGQALRLAAQQYSEIELANQRLFLG</sequence>
<reference evidence="1" key="1">
    <citation type="submission" date="2020-05" db="EMBL/GenBank/DDBJ databases">
        <authorList>
            <person name="Chiriac C."/>
            <person name="Salcher M."/>
            <person name="Ghai R."/>
            <person name="Kavagutti S V."/>
        </authorList>
    </citation>
    <scope>NUCLEOTIDE SEQUENCE</scope>
</reference>
<protein>
    <submittedName>
        <fullName evidence="1">Unannotated protein</fullName>
    </submittedName>
</protein>
<dbReference type="InterPro" id="IPR036689">
    <property type="entry name" value="ESAT-6-like_sf"/>
</dbReference>